<dbReference type="RefSeq" id="WP_248951612.1">
    <property type="nucleotide sequence ID" value="NZ_JAKILB010000016.1"/>
</dbReference>
<evidence type="ECO:0000313" key="4">
    <source>
        <dbReference type="EMBL" id="MCL1140618.1"/>
    </source>
</evidence>
<reference evidence="4" key="1">
    <citation type="submission" date="2022-01" db="EMBL/GenBank/DDBJ databases">
        <title>Whole genome-based taxonomy of the Shewanellaceae.</title>
        <authorList>
            <person name="Martin-Rodriguez A.J."/>
        </authorList>
    </citation>
    <scope>NUCLEOTIDE SEQUENCE</scope>
    <source>
        <strain evidence="4">KCTC 23973</strain>
    </source>
</reference>
<feature type="domain" description="Outer membrane protein beta-barrel" evidence="3">
    <location>
        <begin position="13"/>
        <end position="180"/>
    </location>
</feature>
<dbReference type="InterPro" id="IPR011250">
    <property type="entry name" value="OMP/PagP_B-barrel"/>
</dbReference>
<organism evidence="4 5">
    <name type="scientific">Shewanella pneumatophori</name>
    <dbReference type="NCBI Taxonomy" id="314092"/>
    <lineage>
        <taxon>Bacteria</taxon>
        <taxon>Pseudomonadati</taxon>
        <taxon>Pseudomonadota</taxon>
        <taxon>Gammaproteobacteria</taxon>
        <taxon>Alteromonadales</taxon>
        <taxon>Shewanellaceae</taxon>
        <taxon>Shewanella</taxon>
    </lineage>
</organism>
<comment type="caution">
    <text evidence="4">The sequence shown here is derived from an EMBL/GenBank/DDBJ whole genome shotgun (WGS) entry which is preliminary data.</text>
</comment>
<evidence type="ECO:0000259" key="3">
    <source>
        <dbReference type="Pfam" id="PF13505"/>
    </source>
</evidence>
<dbReference type="InterPro" id="IPR027385">
    <property type="entry name" value="Beta-barrel_OMP"/>
</dbReference>
<dbReference type="EMBL" id="JAKILB010000016">
    <property type="protein sequence ID" value="MCL1140618.1"/>
    <property type="molecule type" value="Genomic_DNA"/>
</dbReference>
<accession>A0A9X1ZFD9</accession>
<dbReference type="Pfam" id="PF13505">
    <property type="entry name" value="OMP_b-brl"/>
    <property type="match status" value="1"/>
</dbReference>
<feature type="chain" id="PRO_5040969732" evidence="2">
    <location>
        <begin position="24"/>
        <end position="180"/>
    </location>
</feature>
<evidence type="ECO:0000256" key="2">
    <source>
        <dbReference type="SAM" id="SignalP"/>
    </source>
</evidence>
<dbReference type="Proteomes" id="UP001139293">
    <property type="component" value="Unassembled WGS sequence"/>
</dbReference>
<dbReference type="Gene3D" id="2.40.160.20">
    <property type="match status" value="1"/>
</dbReference>
<dbReference type="AlphaFoldDB" id="A0A9X1ZFD9"/>
<sequence>MMKAKTILASVLCSGLMVGSVQAVEVDFFAGAGVGYQMDKVDGAISHDTEDMSYQGRIGVLIEQQHRITGTFGYMEDKFSDANTDYKQEQYSWLVSYDYLIPVHQDVNLFVGVSAGANDNKIAGRASTDFVYGGQAGVQYKWTENLSSDLGYRYLAQDYSENAIDIDNSQQIYLTLDYKF</sequence>
<keyword evidence="1 2" id="KW-0732">Signal</keyword>
<protein>
    <submittedName>
        <fullName evidence="4">Porin family protein</fullName>
    </submittedName>
</protein>
<feature type="signal peptide" evidence="2">
    <location>
        <begin position="1"/>
        <end position="23"/>
    </location>
</feature>
<name>A0A9X1ZFD9_9GAMM</name>
<keyword evidence="5" id="KW-1185">Reference proteome</keyword>
<evidence type="ECO:0000256" key="1">
    <source>
        <dbReference type="ARBA" id="ARBA00022729"/>
    </source>
</evidence>
<gene>
    <name evidence="4" type="ORF">L2740_18945</name>
</gene>
<proteinExistence type="predicted"/>
<evidence type="ECO:0000313" key="5">
    <source>
        <dbReference type="Proteomes" id="UP001139293"/>
    </source>
</evidence>
<dbReference type="SUPFAM" id="SSF56925">
    <property type="entry name" value="OMPA-like"/>
    <property type="match status" value="1"/>
</dbReference>